<evidence type="ECO:0000313" key="12">
    <source>
        <dbReference type="Proteomes" id="UP000807769"/>
    </source>
</evidence>
<feature type="compositionally biased region" description="Basic and acidic residues" evidence="9">
    <location>
        <begin position="86"/>
        <end position="103"/>
    </location>
</feature>
<comment type="subcellular location">
    <subcellularLocation>
        <location evidence="1">Nucleus</location>
    </subcellularLocation>
</comment>
<protein>
    <recommendedName>
        <fullName evidence="10">C2H2-type domain-containing protein</fullName>
    </recommendedName>
</protein>
<feature type="compositionally biased region" description="Basic and acidic residues" evidence="9">
    <location>
        <begin position="168"/>
        <end position="180"/>
    </location>
</feature>
<evidence type="ECO:0000256" key="7">
    <source>
        <dbReference type="ARBA" id="ARBA00023242"/>
    </source>
</evidence>
<keyword evidence="12" id="KW-1185">Reference proteome</keyword>
<dbReference type="GO" id="GO:0031519">
    <property type="term" value="C:PcG protein complex"/>
    <property type="evidence" value="ECO:0007669"/>
    <property type="project" value="TreeGrafter"/>
</dbReference>
<dbReference type="PROSITE" id="PS00028">
    <property type="entry name" value="ZINC_FINGER_C2H2_1"/>
    <property type="match status" value="2"/>
</dbReference>
<feature type="domain" description="C2H2-type" evidence="10">
    <location>
        <begin position="246"/>
        <end position="275"/>
    </location>
</feature>
<keyword evidence="2" id="KW-0479">Metal-binding</keyword>
<dbReference type="SUPFAM" id="SSF57667">
    <property type="entry name" value="beta-beta-alpha zinc fingers"/>
    <property type="match status" value="1"/>
</dbReference>
<proteinExistence type="predicted"/>
<sequence length="293" mass="32852">MSNRSYPERDTHRETARPTLPSVRELFPELSRTPRPSVIPPPSWAGPNAGHDPYSAPHMGQSDALSGPGLQRNPSTPYHPISSRSSRHETHPTHLHPSHEHPPHSLYHSQHPQNQFSRSSSNSGQGRPAYDYTSHPGPSSYLDYSRQQYSGQSMMEPPGSTSYVPRYPDMRGQHYRRESQDTTSSLEDSNPHANAGSSSLKYECDYCGKGFNRPSSLKIHLNSHTGEKRECPFTAFLIILIPYLAFTCTFEGCGRSFSVLSNMRRHARVHADASGRYHEDSDESNDAHSRSGR</sequence>
<dbReference type="SMART" id="SM00355">
    <property type="entry name" value="ZnF_C2H2"/>
    <property type="match status" value="2"/>
</dbReference>
<feature type="compositionally biased region" description="Polar residues" evidence="9">
    <location>
        <begin position="145"/>
        <end position="163"/>
    </location>
</feature>
<dbReference type="InterPro" id="IPR036236">
    <property type="entry name" value="Znf_C2H2_sf"/>
</dbReference>
<name>A0A9P7E165_9AGAM</name>
<keyword evidence="5" id="KW-0862">Zinc</keyword>
<evidence type="ECO:0000256" key="1">
    <source>
        <dbReference type="ARBA" id="ARBA00004123"/>
    </source>
</evidence>
<evidence type="ECO:0000256" key="4">
    <source>
        <dbReference type="ARBA" id="ARBA00022771"/>
    </source>
</evidence>
<comment type="caution">
    <text evidence="11">The sequence shown here is derived from an EMBL/GenBank/DDBJ whole genome shotgun (WGS) entry which is preliminary data.</text>
</comment>
<reference evidence="11" key="1">
    <citation type="journal article" date="2020" name="New Phytol.">
        <title>Comparative genomics reveals dynamic genome evolution in host specialist ectomycorrhizal fungi.</title>
        <authorList>
            <person name="Lofgren L.A."/>
            <person name="Nguyen N.H."/>
            <person name="Vilgalys R."/>
            <person name="Ruytinx J."/>
            <person name="Liao H.L."/>
            <person name="Branco S."/>
            <person name="Kuo A."/>
            <person name="LaButti K."/>
            <person name="Lipzen A."/>
            <person name="Andreopoulos W."/>
            <person name="Pangilinan J."/>
            <person name="Riley R."/>
            <person name="Hundley H."/>
            <person name="Na H."/>
            <person name="Barry K."/>
            <person name="Grigoriev I.V."/>
            <person name="Stajich J.E."/>
            <person name="Kennedy P.G."/>
        </authorList>
    </citation>
    <scope>NUCLEOTIDE SEQUENCE</scope>
    <source>
        <strain evidence="11">MN1</strain>
    </source>
</reference>
<feature type="region of interest" description="Disordered" evidence="9">
    <location>
        <begin position="1"/>
        <end position="197"/>
    </location>
</feature>
<feature type="compositionally biased region" description="Polar residues" evidence="9">
    <location>
        <begin position="181"/>
        <end position="197"/>
    </location>
</feature>
<dbReference type="EMBL" id="JABBWG010000039">
    <property type="protein sequence ID" value="KAG1808178.1"/>
    <property type="molecule type" value="Genomic_DNA"/>
</dbReference>
<dbReference type="OrthoDB" id="6077919at2759"/>
<dbReference type="FunFam" id="3.30.160.60:FF:001102">
    <property type="entry name" value="Transcription factor IIIA"/>
    <property type="match status" value="1"/>
</dbReference>
<dbReference type="GeneID" id="64637781"/>
<dbReference type="GO" id="GO:0000981">
    <property type="term" value="F:DNA-binding transcription factor activity, RNA polymerase II-specific"/>
    <property type="evidence" value="ECO:0007669"/>
    <property type="project" value="TreeGrafter"/>
</dbReference>
<evidence type="ECO:0000256" key="5">
    <source>
        <dbReference type="ARBA" id="ARBA00022833"/>
    </source>
</evidence>
<dbReference type="InterPro" id="IPR013087">
    <property type="entry name" value="Znf_C2H2_type"/>
</dbReference>
<evidence type="ECO:0000256" key="3">
    <source>
        <dbReference type="ARBA" id="ARBA00022737"/>
    </source>
</evidence>
<keyword evidence="4 8" id="KW-0863">Zinc-finger</keyword>
<keyword evidence="6" id="KW-0238">DNA-binding</keyword>
<evidence type="ECO:0000256" key="8">
    <source>
        <dbReference type="PROSITE-ProRule" id="PRU00042"/>
    </source>
</evidence>
<feature type="domain" description="C2H2-type" evidence="10">
    <location>
        <begin position="202"/>
        <end position="229"/>
    </location>
</feature>
<organism evidence="11 12">
    <name type="scientific">Suillus subaureus</name>
    <dbReference type="NCBI Taxonomy" id="48587"/>
    <lineage>
        <taxon>Eukaryota</taxon>
        <taxon>Fungi</taxon>
        <taxon>Dikarya</taxon>
        <taxon>Basidiomycota</taxon>
        <taxon>Agaricomycotina</taxon>
        <taxon>Agaricomycetes</taxon>
        <taxon>Agaricomycetidae</taxon>
        <taxon>Boletales</taxon>
        <taxon>Suillineae</taxon>
        <taxon>Suillaceae</taxon>
        <taxon>Suillus</taxon>
    </lineage>
</organism>
<evidence type="ECO:0000256" key="2">
    <source>
        <dbReference type="ARBA" id="ARBA00022723"/>
    </source>
</evidence>
<dbReference type="PROSITE" id="PS50157">
    <property type="entry name" value="ZINC_FINGER_C2H2_2"/>
    <property type="match status" value="2"/>
</dbReference>
<dbReference type="FunFam" id="3.30.160.60:FF:001465">
    <property type="entry name" value="Zinc finger protein 560"/>
    <property type="match status" value="1"/>
</dbReference>
<dbReference type="PANTHER" id="PTHR14003:SF20">
    <property type="entry name" value="FINGER DOMAIN PROTEIN, PUTATIVE (AFU_ORTHOLOGUE AFUA_4G10380)-RELATED"/>
    <property type="match status" value="1"/>
</dbReference>
<dbReference type="PANTHER" id="PTHR14003">
    <property type="entry name" value="TRANSCRIPTIONAL REPRESSOR PROTEIN YY"/>
    <property type="match status" value="1"/>
</dbReference>
<evidence type="ECO:0000313" key="11">
    <source>
        <dbReference type="EMBL" id="KAG1808178.1"/>
    </source>
</evidence>
<feature type="region of interest" description="Disordered" evidence="9">
    <location>
        <begin position="270"/>
        <end position="293"/>
    </location>
</feature>
<keyword evidence="3" id="KW-0677">Repeat</keyword>
<accession>A0A9P7E165</accession>
<feature type="compositionally biased region" description="Basic and acidic residues" evidence="9">
    <location>
        <begin position="1"/>
        <end position="16"/>
    </location>
</feature>
<dbReference type="GO" id="GO:0000978">
    <property type="term" value="F:RNA polymerase II cis-regulatory region sequence-specific DNA binding"/>
    <property type="evidence" value="ECO:0007669"/>
    <property type="project" value="TreeGrafter"/>
</dbReference>
<dbReference type="GO" id="GO:0005667">
    <property type="term" value="C:transcription regulator complex"/>
    <property type="evidence" value="ECO:0007669"/>
    <property type="project" value="TreeGrafter"/>
</dbReference>
<dbReference type="AlphaFoldDB" id="A0A9P7E165"/>
<dbReference type="Gene3D" id="3.30.160.60">
    <property type="entry name" value="Classic Zinc Finger"/>
    <property type="match status" value="2"/>
</dbReference>
<dbReference type="Proteomes" id="UP000807769">
    <property type="component" value="Unassembled WGS sequence"/>
</dbReference>
<evidence type="ECO:0000256" key="9">
    <source>
        <dbReference type="SAM" id="MobiDB-lite"/>
    </source>
</evidence>
<evidence type="ECO:0000259" key="10">
    <source>
        <dbReference type="PROSITE" id="PS50157"/>
    </source>
</evidence>
<dbReference type="Pfam" id="PF00096">
    <property type="entry name" value="zf-C2H2"/>
    <property type="match status" value="2"/>
</dbReference>
<feature type="compositionally biased region" description="Polar residues" evidence="9">
    <location>
        <begin position="107"/>
        <end position="125"/>
    </location>
</feature>
<dbReference type="GO" id="GO:0000122">
    <property type="term" value="P:negative regulation of transcription by RNA polymerase II"/>
    <property type="evidence" value="ECO:0007669"/>
    <property type="project" value="UniProtKB-ARBA"/>
</dbReference>
<dbReference type="GO" id="GO:0008270">
    <property type="term" value="F:zinc ion binding"/>
    <property type="evidence" value="ECO:0007669"/>
    <property type="project" value="UniProtKB-KW"/>
</dbReference>
<dbReference type="RefSeq" id="XP_041188462.1">
    <property type="nucleotide sequence ID" value="XM_041343765.1"/>
</dbReference>
<keyword evidence="7" id="KW-0539">Nucleus</keyword>
<gene>
    <name evidence="11" type="ORF">BJ212DRAFT_663156</name>
</gene>
<dbReference type="GO" id="GO:0000785">
    <property type="term" value="C:chromatin"/>
    <property type="evidence" value="ECO:0007669"/>
    <property type="project" value="TreeGrafter"/>
</dbReference>
<evidence type="ECO:0000256" key="6">
    <source>
        <dbReference type="ARBA" id="ARBA00023125"/>
    </source>
</evidence>